<dbReference type="PROSITE" id="PS00409">
    <property type="entry name" value="PROKAR_NTER_METHYL"/>
    <property type="match status" value="1"/>
</dbReference>
<organism evidence="2 3">
    <name type="scientific">Ectopseudomonas oleovorans</name>
    <name type="common">Pseudomonas oleovorans</name>
    <dbReference type="NCBI Taxonomy" id="301"/>
    <lineage>
        <taxon>Bacteria</taxon>
        <taxon>Pseudomonadati</taxon>
        <taxon>Pseudomonadota</taxon>
        <taxon>Gammaproteobacteria</taxon>
        <taxon>Pseudomonadales</taxon>
        <taxon>Pseudomonadaceae</taxon>
        <taxon>Ectopseudomonas</taxon>
    </lineage>
</organism>
<dbReference type="InterPro" id="IPR045584">
    <property type="entry name" value="Pilin-like"/>
</dbReference>
<dbReference type="Gene3D" id="3.30.700.10">
    <property type="entry name" value="Glycoprotein, Type 4 Pilin"/>
    <property type="match status" value="1"/>
</dbReference>
<dbReference type="Pfam" id="PF16732">
    <property type="entry name" value="ComP_DUS"/>
    <property type="match status" value="1"/>
</dbReference>
<dbReference type="PANTHER" id="PTHR30093">
    <property type="entry name" value="GENERAL SECRETION PATHWAY PROTEIN G"/>
    <property type="match status" value="1"/>
</dbReference>
<dbReference type="SUPFAM" id="SSF54523">
    <property type="entry name" value="Pili subunits"/>
    <property type="match status" value="1"/>
</dbReference>
<protein>
    <submittedName>
        <fullName evidence="2">Type IV pilus assembly protein PilE</fullName>
    </submittedName>
</protein>
<dbReference type="PANTHER" id="PTHR30093:SF47">
    <property type="entry name" value="TYPE IV PILUS NON-CORE MINOR PILIN PILE"/>
    <property type="match status" value="1"/>
</dbReference>
<keyword evidence="1" id="KW-0812">Transmembrane</keyword>
<feature type="transmembrane region" description="Helical" evidence="1">
    <location>
        <begin position="12"/>
        <end position="32"/>
    </location>
</feature>
<dbReference type="AlphaFoldDB" id="A0A397M8T2"/>
<dbReference type="InterPro" id="IPR012902">
    <property type="entry name" value="N_methyl_site"/>
</dbReference>
<evidence type="ECO:0000313" key="2">
    <source>
        <dbReference type="EMBL" id="RIA19793.1"/>
    </source>
</evidence>
<evidence type="ECO:0000313" key="3">
    <source>
        <dbReference type="Proteomes" id="UP000265836"/>
    </source>
</evidence>
<keyword evidence="1" id="KW-0472">Membrane</keyword>
<dbReference type="NCBIfam" id="TIGR02532">
    <property type="entry name" value="IV_pilin_GFxxxE"/>
    <property type="match status" value="1"/>
</dbReference>
<keyword evidence="1" id="KW-1133">Transmembrane helix</keyword>
<comment type="caution">
    <text evidence="2">The sequence shown here is derived from an EMBL/GenBank/DDBJ whole genome shotgun (WGS) entry which is preliminary data.</text>
</comment>
<dbReference type="EMBL" id="QXDA01000007">
    <property type="protein sequence ID" value="RIA19793.1"/>
    <property type="molecule type" value="Genomic_DNA"/>
</dbReference>
<accession>A0A397M8T2</accession>
<sequence length="154" mass="16717">MNRHNQKGFSLIELMLAVAIIGILAAIAIPNYQDYITRSKRAEGMALLQEMAARQERFYAQNNRYVVINQDLDLLVSDQASVTNANSASARVRSENSYYAVGVSRTNGDGGYTLTAEQNIGDGPCGNLTLTAVGIKGNIPTASSNAKTVEQCWR</sequence>
<proteinExistence type="predicted"/>
<reference evidence="2 3" key="1">
    <citation type="submission" date="2018-08" db="EMBL/GenBank/DDBJ databases">
        <title>Genome sequencing of rice bacterial endophytes.</title>
        <authorList>
            <person name="Venturi V."/>
        </authorList>
    </citation>
    <scope>NUCLEOTIDE SEQUENCE [LARGE SCALE GENOMIC DNA]</scope>
    <source>
        <strain evidence="2 3">E1205</strain>
    </source>
</reference>
<dbReference type="RefSeq" id="WP_119694676.1">
    <property type="nucleotide sequence ID" value="NZ_QXDA01000007.1"/>
</dbReference>
<gene>
    <name evidence="2" type="ORF">DFO61_4366</name>
</gene>
<dbReference type="Proteomes" id="UP000265836">
    <property type="component" value="Unassembled WGS sequence"/>
</dbReference>
<dbReference type="InterPro" id="IPR031982">
    <property type="entry name" value="PilE-like"/>
</dbReference>
<dbReference type="GO" id="GO:0043683">
    <property type="term" value="P:type IV pilus assembly"/>
    <property type="evidence" value="ECO:0007669"/>
    <property type="project" value="InterPro"/>
</dbReference>
<evidence type="ECO:0000256" key="1">
    <source>
        <dbReference type="SAM" id="Phobius"/>
    </source>
</evidence>
<dbReference type="Pfam" id="PF07963">
    <property type="entry name" value="N_methyl"/>
    <property type="match status" value="1"/>
</dbReference>
<name>A0A397M8T2_ECTOL</name>